<dbReference type="Pfam" id="PF13378">
    <property type="entry name" value="MR_MLE_C"/>
    <property type="match status" value="1"/>
</dbReference>
<feature type="domain" description="Mandelate racemase/muconate lactonizing enzyme C-terminal" evidence="4">
    <location>
        <begin position="134"/>
        <end position="255"/>
    </location>
</feature>
<evidence type="ECO:0000259" key="4">
    <source>
        <dbReference type="SMART" id="SM00922"/>
    </source>
</evidence>
<dbReference type="GO" id="GO:0009063">
    <property type="term" value="P:amino acid catabolic process"/>
    <property type="evidence" value="ECO:0007669"/>
    <property type="project" value="InterPro"/>
</dbReference>
<dbReference type="SUPFAM" id="SSF51604">
    <property type="entry name" value="Enolase C-terminal domain-like"/>
    <property type="match status" value="1"/>
</dbReference>
<dbReference type="InterPro" id="IPR013341">
    <property type="entry name" value="Mandelate_racemase_N_dom"/>
</dbReference>
<protein>
    <submittedName>
        <fullName evidence="5">D-galactonate dehydratase family member</fullName>
        <ecNumber evidence="5">4.2.1.-</ecNumber>
    </submittedName>
</protein>
<dbReference type="SMART" id="SM00922">
    <property type="entry name" value="MR_MLE"/>
    <property type="match status" value="1"/>
</dbReference>
<dbReference type="InterPro" id="IPR018110">
    <property type="entry name" value="Mandel_Rmase/mucon_lact_enz_CS"/>
</dbReference>
<dbReference type="InterPro" id="IPR036849">
    <property type="entry name" value="Enolase-like_C_sf"/>
</dbReference>
<dbReference type="PROSITE" id="PS00908">
    <property type="entry name" value="MR_MLE_1"/>
    <property type="match status" value="1"/>
</dbReference>
<dbReference type="EMBL" id="CP029803">
    <property type="protein sequence ID" value="AWT59770.1"/>
    <property type="molecule type" value="Genomic_DNA"/>
</dbReference>
<dbReference type="Gene3D" id="3.20.20.120">
    <property type="entry name" value="Enolase-like C-terminal domain"/>
    <property type="match status" value="1"/>
</dbReference>
<name>A0A2Z4ALG4_9BACT</name>
<organism evidence="5 6">
    <name type="scientific">Candidatus Moanibacter tarae</name>
    <dbReference type="NCBI Taxonomy" id="2200854"/>
    <lineage>
        <taxon>Bacteria</taxon>
        <taxon>Pseudomonadati</taxon>
        <taxon>Verrucomicrobiota</taxon>
        <taxon>Opitutia</taxon>
        <taxon>Puniceicoccales</taxon>
        <taxon>Puniceicoccales incertae sedis</taxon>
        <taxon>Candidatus Moanibacter</taxon>
    </lineage>
</organism>
<dbReference type="SUPFAM" id="SSF54826">
    <property type="entry name" value="Enolase N-terminal domain-like"/>
    <property type="match status" value="1"/>
</dbReference>
<dbReference type="FunFam" id="3.20.20.120:FF:000011">
    <property type="entry name" value="D-galactonate dehydratase family member VSWAT3_13707"/>
    <property type="match status" value="1"/>
</dbReference>
<dbReference type="AlphaFoldDB" id="A0A2Z4ALG4"/>
<dbReference type="GO" id="GO:0000287">
    <property type="term" value="F:magnesium ion binding"/>
    <property type="evidence" value="ECO:0007669"/>
    <property type="project" value="UniProtKB-ARBA"/>
</dbReference>
<dbReference type="Proteomes" id="UP000247465">
    <property type="component" value="Chromosome"/>
</dbReference>
<reference evidence="5 6" key="1">
    <citation type="submission" date="2018-06" db="EMBL/GenBank/DDBJ databases">
        <title>Draft Genome Sequence of a Novel Marine Bacterium Related to the Verrucomicrobia.</title>
        <authorList>
            <person name="Vosseberg J."/>
            <person name="Martijn J."/>
            <person name="Ettema T.J.G."/>
        </authorList>
    </citation>
    <scope>NUCLEOTIDE SEQUENCE [LARGE SCALE GENOMIC DNA]</scope>
    <source>
        <strain evidence="5">TARA_B100001123</strain>
    </source>
</reference>
<dbReference type="InterPro" id="IPR029017">
    <property type="entry name" value="Enolase-like_N"/>
</dbReference>
<dbReference type="KEGG" id="mtar:DF168_00965"/>
<dbReference type="PANTHER" id="PTHR48080">
    <property type="entry name" value="D-GALACTONATE DEHYDRATASE-RELATED"/>
    <property type="match status" value="1"/>
</dbReference>
<dbReference type="GO" id="GO:0016829">
    <property type="term" value="F:lyase activity"/>
    <property type="evidence" value="ECO:0007669"/>
    <property type="project" value="UniProtKB-KW"/>
</dbReference>
<accession>A0A2Z4ALG4</accession>
<dbReference type="InterPro" id="IPR013342">
    <property type="entry name" value="Mandelate_racemase_C"/>
</dbReference>
<dbReference type="EC" id="4.2.1.-" evidence="5"/>
<evidence type="ECO:0000256" key="1">
    <source>
        <dbReference type="ARBA" id="ARBA00010339"/>
    </source>
</evidence>
<proteinExistence type="inferred from homology"/>
<keyword evidence="5" id="KW-0456">Lyase</keyword>
<sequence length="402" mass="45408">MGNPTTIEDVEVITTQPAQARFVVVKVVTSEPGLYGLGCATFTQRFHAVVAAVEKHLKPFLIGRDVDRIEEIWQMGMVNGYWRNGPVLNNALSGVDQALWDIKGKRAGMPLYQLLGGKCREAAACYAHAGGGTVEEVFDSVQILMNEGYRYLRIQMGGYGGSDATDKLRPEGAPDGNYYDPGSYRRKHLELFDRLREEFGYEIELLHDIHERLRPIEAVGFAKDVECFRLFFLEDPLAPEDIDWFQRIREQCVTPIAMGELFNHPLEWKPLIEKRLIDFIRMHVSQMGGLTPARNVASFANLHGIRTAWHGPGDTSPVGHAAQLHLDLWAPNFGIQEWCGFNDLVYEMFPGLPEVRNGYMYSNNQPGIGIDINERLASRYPCRDAVEEWTQTRLPDGSPVRP</sequence>
<evidence type="ECO:0000313" key="6">
    <source>
        <dbReference type="Proteomes" id="UP000247465"/>
    </source>
</evidence>
<dbReference type="PANTHER" id="PTHR48080:SF6">
    <property type="entry name" value="STARVATION-SENSING PROTEIN RSPA"/>
    <property type="match status" value="1"/>
</dbReference>
<comment type="similarity">
    <text evidence="1">Belongs to the mandelate racemase/muconate lactonizing enzyme family. GalD subfamily.</text>
</comment>
<dbReference type="InterPro" id="IPR034593">
    <property type="entry name" value="DgoD-like"/>
</dbReference>
<dbReference type="PROSITE" id="PS00909">
    <property type="entry name" value="MR_MLE_2"/>
    <property type="match status" value="1"/>
</dbReference>
<dbReference type="InterPro" id="IPR029065">
    <property type="entry name" value="Enolase_C-like"/>
</dbReference>
<dbReference type="Pfam" id="PF02746">
    <property type="entry name" value="MR_MLE_N"/>
    <property type="match status" value="1"/>
</dbReference>
<gene>
    <name evidence="5" type="ORF">DF168_00965</name>
</gene>
<evidence type="ECO:0000256" key="2">
    <source>
        <dbReference type="ARBA" id="ARBA00022723"/>
    </source>
</evidence>
<evidence type="ECO:0000313" key="5">
    <source>
        <dbReference type="EMBL" id="AWT59770.1"/>
    </source>
</evidence>
<keyword evidence="2" id="KW-0479">Metal-binding</keyword>
<keyword evidence="3" id="KW-0460">Magnesium</keyword>
<evidence type="ECO:0000256" key="3">
    <source>
        <dbReference type="ARBA" id="ARBA00022842"/>
    </source>
</evidence>
<dbReference type="Gene3D" id="3.30.390.10">
    <property type="entry name" value="Enolase-like, N-terminal domain"/>
    <property type="match status" value="1"/>
</dbReference>